<keyword evidence="2" id="KW-0732">Signal</keyword>
<proteinExistence type="predicted"/>
<gene>
    <name evidence="3" type="ORF">HC176_13215</name>
</gene>
<reference evidence="3 4" key="1">
    <citation type="submission" date="2020-03" db="EMBL/GenBank/DDBJ databases">
        <title>Tamlana sp. nov, isolated from XXX.</title>
        <authorList>
            <person name="Cao W.R."/>
        </authorList>
    </citation>
    <scope>NUCLEOTIDE SEQUENCE [LARGE SCALE GENOMIC DNA]</scope>
    <source>
        <strain evidence="3 4">HST1-43</strain>
    </source>
</reference>
<evidence type="ECO:0000256" key="1">
    <source>
        <dbReference type="SAM" id="Phobius"/>
    </source>
</evidence>
<evidence type="ECO:0000256" key="2">
    <source>
        <dbReference type="SAM" id="SignalP"/>
    </source>
</evidence>
<keyword evidence="4" id="KW-1185">Reference proteome</keyword>
<sequence length="242" mass="28409">MKNPKIHIIPFVLLMCFLFQSSLALSFSEVPQNIRQFDDDFKERYSGNKYNYEGHDIVGETPMGSGNYEDYKKNDKIKSKEDNNEGFLSMDLRPISWLFYIAIIGAVIFLAYILINEGSSGLFSRNHHRNIGKHEDITAENIEQSDIDTFILNAEKSGDYRLAIRYYYLLVLKHLSLKNYIKVEEDKTNSEYLNEIIDKPFNKNFEYTAYLYNYIWYGEFAINQQQYQTAKTHFSTLLKQVG</sequence>
<dbReference type="Proteomes" id="UP000760545">
    <property type="component" value="Unassembled WGS sequence"/>
</dbReference>
<feature type="signal peptide" evidence="2">
    <location>
        <begin position="1"/>
        <end position="24"/>
    </location>
</feature>
<dbReference type="RefSeq" id="WP_167919048.1">
    <property type="nucleotide sequence ID" value="NZ_JAAVJS010000021.1"/>
</dbReference>
<name>A0ABX1DDM0_9FLAO</name>
<accession>A0ABX1DDM0</accession>
<organism evidence="3 4">
    <name type="scientific">Tamlana crocina</name>
    <dbReference type="NCBI Taxonomy" id="393006"/>
    <lineage>
        <taxon>Bacteria</taxon>
        <taxon>Pseudomonadati</taxon>
        <taxon>Bacteroidota</taxon>
        <taxon>Flavobacteriia</taxon>
        <taxon>Flavobacteriales</taxon>
        <taxon>Flavobacteriaceae</taxon>
        <taxon>Tamlana</taxon>
    </lineage>
</organism>
<feature type="chain" id="PRO_5046285106" description="DUF4129 domain-containing protein" evidence="2">
    <location>
        <begin position="25"/>
        <end position="242"/>
    </location>
</feature>
<keyword evidence="1" id="KW-1133">Transmembrane helix</keyword>
<protein>
    <recommendedName>
        <fullName evidence="5">DUF4129 domain-containing protein</fullName>
    </recommendedName>
</protein>
<comment type="caution">
    <text evidence="3">The sequence shown here is derived from an EMBL/GenBank/DDBJ whole genome shotgun (WGS) entry which is preliminary data.</text>
</comment>
<evidence type="ECO:0008006" key="5">
    <source>
        <dbReference type="Google" id="ProtNLM"/>
    </source>
</evidence>
<keyword evidence="1" id="KW-0812">Transmembrane</keyword>
<evidence type="ECO:0000313" key="4">
    <source>
        <dbReference type="Proteomes" id="UP000760545"/>
    </source>
</evidence>
<feature type="transmembrane region" description="Helical" evidence="1">
    <location>
        <begin position="97"/>
        <end position="115"/>
    </location>
</feature>
<evidence type="ECO:0000313" key="3">
    <source>
        <dbReference type="EMBL" id="NJX16449.1"/>
    </source>
</evidence>
<keyword evidence="1" id="KW-0472">Membrane</keyword>
<dbReference type="EMBL" id="JAAVJS010000021">
    <property type="protein sequence ID" value="NJX16449.1"/>
    <property type="molecule type" value="Genomic_DNA"/>
</dbReference>